<feature type="transmembrane region" description="Helical" evidence="8">
    <location>
        <begin position="38"/>
        <end position="58"/>
    </location>
</feature>
<gene>
    <name evidence="9" type="ORF">ACFQIC_13725</name>
</gene>
<name>A0ABW2EKT5_9BACI</name>
<evidence type="ECO:0000313" key="9">
    <source>
        <dbReference type="EMBL" id="MFC7062898.1"/>
    </source>
</evidence>
<evidence type="ECO:0000256" key="3">
    <source>
        <dbReference type="ARBA" id="ARBA00022448"/>
    </source>
</evidence>
<protein>
    <submittedName>
        <fullName evidence="9">Iron chelate uptake ABC transporter family permease subunit</fullName>
    </submittedName>
</protein>
<feature type="transmembrane region" description="Helical" evidence="8">
    <location>
        <begin position="128"/>
        <end position="153"/>
    </location>
</feature>
<dbReference type="Gene3D" id="1.10.3470.10">
    <property type="entry name" value="ABC transporter involved in vitamin B12 uptake, BtuC"/>
    <property type="match status" value="1"/>
</dbReference>
<feature type="transmembrane region" description="Helical" evidence="8">
    <location>
        <begin position="222"/>
        <end position="250"/>
    </location>
</feature>
<keyword evidence="3" id="KW-0813">Transport</keyword>
<dbReference type="InterPro" id="IPR000522">
    <property type="entry name" value="ABC_transptr_permease_BtuC"/>
</dbReference>
<feature type="transmembrane region" description="Helical" evidence="8">
    <location>
        <begin position="174"/>
        <end position="194"/>
    </location>
</feature>
<dbReference type="PANTHER" id="PTHR30472">
    <property type="entry name" value="FERRIC ENTEROBACTIN TRANSPORT SYSTEM PERMEASE PROTEIN"/>
    <property type="match status" value="1"/>
</dbReference>
<evidence type="ECO:0000256" key="4">
    <source>
        <dbReference type="ARBA" id="ARBA00022475"/>
    </source>
</evidence>
<dbReference type="SUPFAM" id="SSF81345">
    <property type="entry name" value="ABC transporter involved in vitamin B12 uptake, BtuC"/>
    <property type="match status" value="1"/>
</dbReference>
<keyword evidence="5 8" id="KW-0812">Transmembrane</keyword>
<evidence type="ECO:0000256" key="8">
    <source>
        <dbReference type="SAM" id="Phobius"/>
    </source>
</evidence>
<accession>A0ABW2EKT5</accession>
<dbReference type="EMBL" id="JBHSZV010000034">
    <property type="protein sequence ID" value="MFC7062898.1"/>
    <property type="molecule type" value="Genomic_DNA"/>
</dbReference>
<evidence type="ECO:0000256" key="7">
    <source>
        <dbReference type="ARBA" id="ARBA00023136"/>
    </source>
</evidence>
<dbReference type="InterPro" id="IPR037294">
    <property type="entry name" value="ABC_BtuC-like"/>
</dbReference>
<evidence type="ECO:0000256" key="1">
    <source>
        <dbReference type="ARBA" id="ARBA00004651"/>
    </source>
</evidence>
<dbReference type="RefSeq" id="WP_204709218.1">
    <property type="nucleotide sequence ID" value="NZ_JBHSZV010000034.1"/>
</dbReference>
<comment type="caution">
    <text evidence="9">The sequence shown here is derived from an EMBL/GenBank/DDBJ whole genome shotgun (WGS) entry which is preliminary data.</text>
</comment>
<dbReference type="CDD" id="cd06550">
    <property type="entry name" value="TM_ABC_iron-siderophores_like"/>
    <property type="match status" value="1"/>
</dbReference>
<feature type="transmembrane region" description="Helical" evidence="8">
    <location>
        <begin position="262"/>
        <end position="282"/>
    </location>
</feature>
<dbReference type="Proteomes" id="UP001596410">
    <property type="component" value="Unassembled WGS sequence"/>
</dbReference>
<proteinExistence type="inferred from homology"/>
<comment type="similarity">
    <text evidence="2">Belongs to the binding-protein-dependent transport system permease family. FecCD subfamily.</text>
</comment>
<feature type="transmembrane region" description="Helical" evidence="8">
    <location>
        <begin position="103"/>
        <end position="122"/>
    </location>
</feature>
<feature type="transmembrane region" description="Helical" evidence="8">
    <location>
        <begin position="78"/>
        <end position="96"/>
    </location>
</feature>
<evidence type="ECO:0000256" key="6">
    <source>
        <dbReference type="ARBA" id="ARBA00022989"/>
    </source>
</evidence>
<keyword evidence="7 8" id="KW-0472">Membrane</keyword>
<evidence type="ECO:0000256" key="5">
    <source>
        <dbReference type="ARBA" id="ARBA00022692"/>
    </source>
</evidence>
<feature type="transmembrane region" description="Helical" evidence="8">
    <location>
        <begin position="288"/>
        <end position="309"/>
    </location>
</feature>
<dbReference type="Pfam" id="PF01032">
    <property type="entry name" value="FecCD"/>
    <property type="match status" value="1"/>
</dbReference>
<dbReference type="PANTHER" id="PTHR30472:SF19">
    <property type="entry name" value="PETROBACTIN IMPORT SYSTEM PERMEASE PROTEIN YCLO"/>
    <property type="match status" value="1"/>
</dbReference>
<keyword evidence="10" id="KW-1185">Reference proteome</keyword>
<reference evidence="10" key="1">
    <citation type="journal article" date="2019" name="Int. J. Syst. Evol. Microbiol.">
        <title>The Global Catalogue of Microorganisms (GCM) 10K type strain sequencing project: providing services to taxonomists for standard genome sequencing and annotation.</title>
        <authorList>
            <consortium name="The Broad Institute Genomics Platform"/>
            <consortium name="The Broad Institute Genome Sequencing Center for Infectious Disease"/>
            <person name="Wu L."/>
            <person name="Ma J."/>
        </authorList>
    </citation>
    <scope>NUCLEOTIDE SEQUENCE [LARGE SCALE GENOMIC DNA]</scope>
    <source>
        <strain evidence="10">CGMCC 4.1621</strain>
    </source>
</reference>
<keyword evidence="6 8" id="KW-1133">Transmembrane helix</keyword>
<evidence type="ECO:0000256" key="2">
    <source>
        <dbReference type="ARBA" id="ARBA00007935"/>
    </source>
</evidence>
<sequence>MQLRKKVTLLLVLAVILVGVFLFTGISSNWDYILPRRGVKMAAIIVTGAAIAFSTVIFQTITTNRILTPSILGLDSMYLLVQTGVVFLFGSGSIAMMDSQINYFLSVGAMVVFSFLLFKWLLRKGENIYLLLLVGLILGTFFSSLSSFMQILIDPNEFLIVQDRMFASFNNVNTDLLGLSIVIMGLAFIFYIPYHKYMDVVSLGKDHAVNLGVPYDKIIQRLLIIVAILISVATALVGPVTFLGLLVVNLAHEFIKTFRHNYLIAVSVLFSIIALVGGQLVVERVFTFSTTISVLINFVGGIYFIYLLLKENKAW</sequence>
<evidence type="ECO:0000313" key="10">
    <source>
        <dbReference type="Proteomes" id="UP001596410"/>
    </source>
</evidence>
<organism evidence="9 10">
    <name type="scientific">Halobacillus seohaensis</name>
    <dbReference type="NCBI Taxonomy" id="447421"/>
    <lineage>
        <taxon>Bacteria</taxon>
        <taxon>Bacillati</taxon>
        <taxon>Bacillota</taxon>
        <taxon>Bacilli</taxon>
        <taxon>Bacillales</taxon>
        <taxon>Bacillaceae</taxon>
        <taxon>Halobacillus</taxon>
    </lineage>
</organism>
<keyword evidence="4" id="KW-1003">Cell membrane</keyword>
<comment type="subcellular location">
    <subcellularLocation>
        <location evidence="1">Cell membrane</location>
        <topology evidence="1">Multi-pass membrane protein</topology>
    </subcellularLocation>
</comment>
<feature type="transmembrane region" description="Helical" evidence="8">
    <location>
        <begin position="6"/>
        <end position="26"/>
    </location>
</feature>